<dbReference type="WBParaSite" id="SVE_1788300.1">
    <property type="protein sequence ID" value="SVE_1788300.1"/>
    <property type="gene ID" value="SVE_1788300"/>
</dbReference>
<organism evidence="1 2">
    <name type="scientific">Strongyloides venezuelensis</name>
    <name type="common">Threadworm</name>
    <dbReference type="NCBI Taxonomy" id="75913"/>
    <lineage>
        <taxon>Eukaryota</taxon>
        <taxon>Metazoa</taxon>
        <taxon>Ecdysozoa</taxon>
        <taxon>Nematoda</taxon>
        <taxon>Chromadorea</taxon>
        <taxon>Rhabditida</taxon>
        <taxon>Tylenchina</taxon>
        <taxon>Panagrolaimomorpha</taxon>
        <taxon>Strongyloidoidea</taxon>
        <taxon>Strongyloididae</taxon>
        <taxon>Strongyloides</taxon>
    </lineage>
</organism>
<evidence type="ECO:0000313" key="2">
    <source>
        <dbReference type="WBParaSite" id="SVE_1788300.1"/>
    </source>
</evidence>
<proteinExistence type="predicted"/>
<protein>
    <submittedName>
        <fullName evidence="2">DUF4238 domain-containing protein</fullName>
    </submittedName>
</protein>
<dbReference type="Proteomes" id="UP000035680">
    <property type="component" value="Unassembled WGS sequence"/>
</dbReference>
<reference evidence="1" key="1">
    <citation type="submission" date="2014-07" db="EMBL/GenBank/DDBJ databases">
        <authorList>
            <person name="Martin A.A"/>
            <person name="De Silva N."/>
        </authorList>
    </citation>
    <scope>NUCLEOTIDE SEQUENCE</scope>
</reference>
<accession>A0A0K0FZK4</accession>
<dbReference type="AlphaFoldDB" id="A0A0K0FZK4"/>
<reference evidence="2" key="2">
    <citation type="submission" date="2015-08" db="UniProtKB">
        <authorList>
            <consortium name="WormBaseParasite"/>
        </authorList>
    </citation>
    <scope>IDENTIFICATION</scope>
</reference>
<evidence type="ECO:0000313" key="1">
    <source>
        <dbReference type="Proteomes" id="UP000035680"/>
    </source>
</evidence>
<sequence length="280" mass="32971">MPERMIDVTKIRNKNSKHKFYARQKMYIYKWDSISNVFRKPDIHFGISGSPDVTDEVSCIKNLKNDIKANILPTIESVDSIQKHKEKNILYRHIKLNDIYQNFIFRCLSKIEGINKAHMDEFYSRAAEYSIKNEEKPNIIYTSSKNVITFDRENIDNYGSYRCKELKTTKFFSKSVITMDKVYYLPDEGSELSLKDLKGNNKQYIGYVKQYEFLGEIKKIRIEFGDNVRKPINIENFSKTTNEIDIKENLVIYKSPKDVFGALITCIYQTPAETTFYTKR</sequence>
<name>A0A0K0FZK4_STRVS</name>
<keyword evidence="1" id="KW-1185">Reference proteome</keyword>